<dbReference type="GO" id="GO:0016491">
    <property type="term" value="F:oxidoreductase activity"/>
    <property type="evidence" value="ECO:0007669"/>
    <property type="project" value="UniProtKB-KW"/>
</dbReference>
<dbReference type="PROSITE" id="PS50934">
    <property type="entry name" value="SWIRM"/>
    <property type="match status" value="1"/>
</dbReference>
<dbReference type="Gene3D" id="3.50.50.60">
    <property type="entry name" value="FAD/NAD(P)-binding domain"/>
    <property type="match status" value="2"/>
</dbReference>
<dbReference type="InterPro" id="IPR036910">
    <property type="entry name" value="HMG_box_dom_sf"/>
</dbReference>
<organism evidence="7 8">
    <name type="scientific">Trichodelitschia bisporula</name>
    <dbReference type="NCBI Taxonomy" id="703511"/>
    <lineage>
        <taxon>Eukaryota</taxon>
        <taxon>Fungi</taxon>
        <taxon>Dikarya</taxon>
        <taxon>Ascomycota</taxon>
        <taxon>Pezizomycotina</taxon>
        <taxon>Dothideomycetes</taxon>
        <taxon>Dothideomycetes incertae sedis</taxon>
        <taxon>Phaeotrichales</taxon>
        <taxon>Phaeotrichaceae</taxon>
        <taxon>Trichodelitschia</taxon>
    </lineage>
</organism>
<comment type="similarity">
    <text evidence="1">Belongs to the flavin monoamine oxidase family.</text>
</comment>
<dbReference type="PANTHER" id="PTHR10742:SF386">
    <property type="entry name" value="LYSINE-SPECIFIC HISTONE DEMETHYLASE 1A"/>
    <property type="match status" value="1"/>
</dbReference>
<dbReference type="GO" id="GO:0003682">
    <property type="term" value="F:chromatin binding"/>
    <property type="evidence" value="ECO:0007669"/>
    <property type="project" value="TreeGrafter"/>
</dbReference>
<feature type="region of interest" description="Disordered" evidence="4">
    <location>
        <begin position="310"/>
        <end position="380"/>
    </location>
</feature>
<evidence type="ECO:0000259" key="6">
    <source>
        <dbReference type="PROSITE" id="PS50934"/>
    </source>
</evidence>
<dbReference type="SUPFAM" id="SSF46689">
    <property type="entry name" value="Homeodomain-like"/>
    <property type="match status" value="1"/>
</dbReference>
<evidence type="ECO:0000313" key="8">
    <source>
        <dbReference type="Proteomes" id="UP000799640"/>
    </source>
</evidence>
<sequence length="947" mass="104618">MSWPDFAWQGIQAAYASRLNPFALHPLEYQLLREHITRPQVTIYLNIRNAILRLWHSNPLAAVGRHEAAGCARDPRYFQLAIFAFEFLIRHGYINHGCVELPNTARSISRSLGMGKGVRRRPIVIIGAGMAGLSCARHLEGLFFQLGEQFTRRGERPPKIILLEGRKRIGGRVFSRPLAKQGNLPDGLRSTAETGAMVVMGFNHGNPMNVLIRGQLGLRYHILRDTEVLYDYDGTPVDKNRDHKVQTLYDNLLDRVAGFRNPLVVVPTVAGDQALIQAGLDAKEVSQGEDAQVISQLQDAGIMVTVNDGSSVSNDTVSKEHASTGVEKSAGRQYQRGKPGTKLAASEAAKDVSGSDSPSRDPSSIELRPCPEGSQYPTLGHTMDNIIDQYQRQLNLTPQDLRLFNWHHANMEYANAAHVDHLSLSGWDQGFGNEFEGGHCLVVGGYTQVSSGLYSMPFKLDVRVGHAVKSVVSRETKQDEGYVTIQCENGESFEAERVVVTTPLGVLKEKRIQFRPELPEWKLSCIDRMGFGLLNKVILVYDEPFWEAEQDFFGLLNAVEDEDDPYNTRNYANNRGRYWLFWNAIQTSGRPMLIALMAGDAAHATEITPDAVLIKEATARLSRVFPHKNVPPPKEVLITRWKRDPFTRGSYSYNGPRSQHGDYELMAQRIGPLHFAGEHTCAPYPATVHGAYLSGLRAANEVIEELLGPIAIPTPLVPLRHFKAEAAPTPATPEALNLFPLPTGTKRKKGYVDVWEPIHAVPAAGGSSSDSASSSLQSQAEAYEARIIGAILAELGERPIKPSRSVANPFLEYQKDSWYRIKAQCDAERAATTGNPNARAGRDEIRTALGLTWRTADEAVKRPYVERAEKLKRGQEAATRAYLTGVELWDREAARIRREFMQREPPAEEIRGLVTGGTAIEVGGGSMRAKGRKGASGEFVALGEGGS</sequence>
<protein>
    <recommendedName>
        <fullName evidence="9">SWIRM domain-containing protein</fullName>
    </recommendedName>
</protein>
<evidence type="ECO:0000256" key="4">
    <source>
        <dbReference type="SAM" id="MobiDB-lite"/>
    </source>
</evidence>
<dbReference type="Gene3D" id="1.10.10.10">
    <property type="entry name" value="Winged helix-like DNA-binding domain superfamily/Winged helix DNA-binding domain"/>
    <property type="match status" value="1"/>
</dbReference>
<feature type="DNA-binding region" description="HMG box" evidence="3">
    <location>
        <begin position="803"/>
        <end position="883"/>
    </location>
</feature>
<dbReference type="OrthoDB" id="9982100at2759"/>
<dbReference type="Gene3D" id="3.90.660.10">
    <property type="match status" value="1"/>
</dbReference>
<dbReference type="Proteomes" id="UP000799640">
    <property type="component" value="Unassembled WGS sequence"/>
</dbReference>
<dbReference type="InterPro" id="IPR009057">
    <property type="entry name" value="Homeodomain-like_sf"/>
</dbReference>
<dbReference type="Gene3D" id="1.10.30.10">
    <property type="entry name" value="High mobility group box domain"/>
    <property type="match status" value="1"/>
</dbReference>
<dbReference type="InterPro" id="IPR009071">
    <property type="entry name" value="HMG_box_dom"/>
</dbReference>
<dbReference type="SUPFAM" id="SSF51905">
    <property type="entry name" value="FAD/NAD(P)-binding domain"/>
    <property type="match status" value="2"/>
</dbReference>
<dbReference type="SUPFAM" id="SSF47095">
    <property type="entry name" value="HMG-box"/>
    <property type="match status" value="1"/>
</dbReference>
<dbReference type="EMBL" id="ML996695">
    <property type="protein sequence ID" value="KAF2400358.1"/>
    <property type="molecule type" value="Genomic_DNA"/>
</dbReference>
<dbReference type="Pfam" id="PF01593">
    <property type="entry name" value="Amino_oxidase"/>
    <property type="match status" value="2"/>
</dbReference>
<dbReference type="GO" id="GO:0010468">
    <property type="term" value="P:regulation of gene expression"/>
    <property type="evidence" value="ECO:0007669"/>
    <property type="project" value="UniProtKB-ARBA"/>
</dbReference>
<keyword evidence="2" id="KW-0560">Oxidoreductase</keyword>
<feature type="domain" description="SWIRM" evidence="6">
    <location>
        <begin position="10"/>
        <end position="105"/>
    </location>
</feature>
<dbReference type="InterPro" id="IPR050281">
    <property type="entry name" value="Flavin_monoamine_oxidase"/>
</dbReference>
<dbReference type="AlphaFoldDB" id="A0A6G1HWC6"/>
<dbReference type="PANTHER" id="PTHR10742">
    <property type="entry name" value="FLAVIN MONOAMINE OXIDASE"/>
    <property type="match status" value="1"/>
</dbReference>
<evidence type="ECO:0000256" key="3">
    <source>
        <dbReference type="PROSITE-ProRule" id="PRU00267"/>
    </source>
</evidence>
<dbReference type="Pfam" id="PF04433">
    <property type="entry name" value="SWIRM"/>
    <property type="match status" value="1"/>
</dbReference>
<feature type="domain" description="HMG box" evidence="5">
    <location>
        <begin position="803"/>
        <end position="883"/>
    </location>
</feature>
<feature type="compositionally biased region" description="Low complexity" evidence="4">
    <location>
        <begin position="354"/>
        <end position="364"/>
    </location>
</feature>
<reference evidence="7" key="1">
    <citation type="journal article" date="2020" name="Stud. Mycol.">
        <title>101 Dothideomycetes genomes: a test case for predicting lifestyles and emergence of pathogens.</title>
        <authorList>
            <person name="Haridas S."/>
            <person name="Albert R."/>
            <person name="Binder M."/>
            <person name="Bloem J."/>
            <person name="Labutti K."/>
            <person name="Salamov A."/>
            <person name="Andreopoulos B."/>
            <person name="Baker S."/>
            <person name="Barry K."/>
            <person name="Bills G."/>
            <person name="Bluhm B."/>
            <person name="Cannon C."/>
            <person name="Castanera R."/>
            <person name="Culley D."/>
            <person name="Daum C."/>
            <person name="Ezra D."/>
            <person name="Gonzalez J."/>
            <person name="Henrissat B."/>
            <person name="Kuo A."/>
            <person name="Liang C."/>
            <person name="Lipzen A."/>
            <person name="Lutzoni F."/>
            <person name="Magnuson J."/>
            <person name="Mondo S."/>
            <person name="Nolan M."/>
            <person name="Ohm R."/>
            <person name="Pangilinan J."/>
            <person name="Park H.-J."/>
            <person name="Ramirez L."/>
            <person name="Alfaro M."/>
            <person name="Sun H."/>
            <person name="Tritt A."/>
            <person name="Yoshinaga Y."/>
            <person name="Zwiers L.-H."/>
            <person name="Turgeon B."/>
            <person name="Goodwin S."/>
            <person name="Spatafora J."/>
            <person name="Crous P."/>
            <person name="Grigoriev I."/>
        </authorList>
    </citation>
    <scope>NUCLEOTIDE SEQUENCE</scope>
    <source>
        <strain evidence="7">CBS 262.69</strain>
    </source>
</reference>
<feature type="region of interest" description="Disordered" evidence="4">
    <location>
        <begin position="923"/>
        <end position="947"/>
    </location>
</feature>
<evidence type="ECO:0000256" key="1">
    <source>
        <dbReference type="ARBA" id="ARBA00005995"/>
    </source>
</evidence>
<proteinExistence type="inferred from homology"/>
<name>A0A6G1HWC6_9PEZI</name>
<keyword evidence="3" id="KW-0539">Nucleus</keyword>
<keyword evidence="8" id="KW-1185">Reference proteome</keyword>
<dbReference type="GO" id="GO:0003677">
    <property type="term" value="F:DNA binding"/>
    <property type="evidence" value="ECO:0007669"/>
    <property type="project" value="UniProtKB-UniRule"/>
</dbReference>
<dbReference type="SUPFAM" id="SSF54373">
    <property type="entry name" value="FAD-linked reductases, C-terminal domain"/>
    <property type="match status" value="1"/>
</dbReference>
<evidence type="ECO:0008006" key="9">
    <source>
        <dbReference type="Google" id="ProtNLM"/>
    </source>
</evidence>
<accession>A0A6G1HWC6</accession>
<dbReference type="PROSITE" id="PS50118">
    <property type="entry name" value="HMG_BOX_2"/>
    <property type="match status" value="1"/>
</dbReference>
<evidence type="ECO:0000256" key="2">
    <source>
        <dbReference type="ARBA" id="ARBA00023002"/>
    </source>
</evidence>
<dbReference type="GO" id="GO:0006338">
    <property type="term" value="P:chromatin remodeling"/>
    <property type="evidence" value="ECO:0007669"/>
    <property type="project" value="TreeGrafter"/>
</dbReference>
<dbReference type="InterPro" id="IPR002937">
    <property type="entry name" value="Amino_oxidase"/>
</dbReference>
<evidence type="ECO:0000313" key="7">
    <source>
        <dbReference type="EMBL" id="KAF2400358.1"/>
    </source>
</evidence>
<dbReference type="InterPro" id="IPR036388">
    <property type="entry name" value="WH-like_DNA-bd_sf"/>
</dbReference>
<gene>
    <name evidence="7" type="ORF">EJ06DRAFT_537938</name>
</gene>
<dbReference type="InterPro" id="IPR036188">
    <property type="entry name" value="FAD/NAD-bd_sf"/>
</dbReference>
<evidence type="ECO:0000259" key="5">
    <source>
        <dbReference type="PROSITE" id="PS50118"/>
    </source>
</evidence>
<dbReference type="GO" id="GO:0050660">
    <property type="term" value="F:flavin adenine dinucleotide binding"/>
    <property type="evidence" value="ECO:0007669"/>
    <property type="project" value="TreeGrafter"/>
</dbReference>
<keyword evidence="3" id="KW-0238">DNA-binding</keyword>
<dbReference type="GO" id="GO:0005634">
    <property type="term" value="C:nucleus"/>
    <property type="evidence" value="ECO:0007669"/>
    <property type="project" value="UniProtKB-UniRule"/>
</dbReference>
<dbReference type="InterPro" id="IPR007526">
    <property type="entry name" value="SWIRM"/>
</dbReference>
<dbReference type="CDD" id="cd00084">
    <property type="entry name" value="HMG-box_SF"/>
    <property type="match status" value="1"/>
</dbReference>